<protein>
    <submittedName>
        <fullName evidence="2">Uncharacterized protein</fullName>
    </submittedName>
</protein>
<dbReference type="InterPro" id="IPR052842">
    <property type="entry name" value="ER_Co-chaperone"/>
</dbReference>
<organism evidence="2 3">
    <name type="scientific">Mytilus coruscus</name>
    <name type="common">Sea mussel</name>
    <dbReference type="NCBI Taxonomy" id="42192"/>
    <lineage>
        <taxon>Eukaryota</taxon>
        <taxon>Metazoa</taxon>
        <taxon>Spiralia</taxon>
        <taxon>Lophotrochozoa</taxon>
        <taxon>Mollusca</taxon>
        <taxon>Bivalvia</taxon>
        <taxon>Autobranchia</taxon>
        <taxon>Pteriomorphia</taxon>
        <taxon>Mytilida</taxon>
        <taxon>Mytiloidea</taxon>
        <taxon>Mytilidae</taxon>
        <taxon>Mytilinae</taxon>
        <taxon>Mytilus</taxon>
    </lineage>
</organism>
<feature type="chain" id="PRO_5027010697" evidence="1">
    <location>
        <begin position="17"/>
        <end position="398"/>
    </location>
</feature>
<dbReference type="AlphaFoldDB" id="A0A6J8BBT9"/>
<feature type="signal peptide" evidence="1">
    <location>
        <begin position="1"/>
        <end position="16"/>
    </location>
</feature>
<evidence type="ECO:0000256" key="1">
    <source>
        <dbReference type="SAM" id="SignalP"/>
    </source>
</evidence>
<evidence type="ECO:0000313" key="3">
    <source>
        <dbReference type="Proteomes" id="UP000507470"/>
    </source>
</evidence>
<dbReference type="EMBL" id="CACVKT020002744">
    <property type="protein sequence ID" value="CAC5379577.1"/>
    <property type="molecule type" value="Genomic_DNA"/>
</dbReference>
<gene>
    <name evidence="2" type="ORF">MCOR_15630</name>
</gene>
<dbReference type="PANTHER" id="PTHR45184:SF1">
    <property type="entry name" value="DNAJ PROTEIN ERDJ3A"/>
    <property type="match status" value="1"/>
</dbReference>
<keyword evidence="1" id="KW-0732">Signal</keyword>
<dbReference type="PANTHER" id="PTHR45184">
    <property type="entry name" value="DNAJ PROTEIN ERDJ3A"/>
    <property type="match status" value="1"/>
</dbReference>
<reference evidence="2 3" key="1">
    <citation type="submission" date="2020-06" db="EMBL/GenBank/DDBJ databases">
        <authorList>
            <person name="Li R."/>
            <person name="Bekaert M."/>
        </authorList>
    </citation>
    <scope>NUCLEOTIDE SEQUENCE [LARGE SCALE GENOMIC DNA]</scope>
    <source>
        <strain evidence="3">wild</strain>
    </source>
</reference>
<sequence>MSLLLLSFVIYSCANGMETIVKTKHFDIPSQETPLPPNEKFLDIFPLTLDNFTERVLKNKDPWVVIFHEGSIPRAWKTMAASLRGSAWFGMVDIKSEEKLVKKIKYENGTDNLARVYPYGLPAKKKDSWKYVKNAEQARLAVIECIPDTSLKIKGRDVQDFLFESFATNPSKFPAVFFTNEEESPSFIRAIFVRFQKYFNFARFVLPTIEDMRAIGLQEEIVDLPSLYILVTPDAGPTDRINFNAIEYRPQIMGSMNYPNVLQFLFMVNHQFRHQLQGDNKSTNLTIMNMQDVVEIEQKRFEIMIKGRKQAVAPKKVEKVKVPDIEKTATQHNDEEESPSFIPAIFCAISEIFQLFARFVLPTIEDMRELGLQEEIVDLPSLYILVTPDAGPNRQNKF</sequence>
<evidence type="ECO:0000313" key="2">
    <source>
        <dbReference type="EMBL" id="CAC5379577.1"/>
    </source>
</evidence>
<accession>A0A6J8BBT9</accession>
<dbReference type="Proteomes" id="UP000507470">
    <property type="component" value="Unassembled WGS sequence"/>
</dbReference>
<name>A0A6J8BBT9_MYTCO</name>
<keyword evidence="3" id="KW-1185">Reference proteome</keyword>
<proteinExistence type="predicted"/>
<dbReference type="OrthoDB" id="10043133at2759"/>